<evidence type="ECO:0000256" key="1">
    <source>
        <dbReference type="ARBA" id="ARBA00023012"/>
    </source>
</evidence>
<evidence type="ECO:0000256" key="2">
    <source>
        <dbReference type="ARBA" id="ARBA00023125"/>
    </source>
</evidence>
<proteinExistence type="predicted"/>
<dbReference type="KEGG" id="hja:BST95_06435"/>
<dbReference type="SMART" id="SM00448">
    <property type="entry name" value="REC"/>
    <property type="match status" value="1"/>
</dbReference>
<evidence type="ECO:0000256" key="3">
    <source>
        <dbReference type="PROSITE-ProRule" id="PRU00169"/>
    </source>
</evidence>
<evidence type="ECO:0000313" key="6">
    <source>
        <dbReference type="EMBL" id="PLW85891.1"/>
    </source>
</evidence>
<evidence type="ECO:0000259" key="4">
    <source>
        <dbReference type="PROSITE" id="PS50110"/>
    </source>
</evidence>
<dbReference type="Proteomes" id="UP000235162">
    <property type="component" value="Unassembled WGS sequence"/>
</dbReference>
<dbReference type="PANTHER" id="PTHR48111">
    <property type="entry name" value="REGULATOR OF RPOS"/>
    <property type="match status" value="1"/>
</dbReference>
<name>A0AAP8SMY1_9GAMM</name>
<dbReference type="GO" id="GO:0000976">
    <property type="term" value="F:transcription cis-regulatory region binding"/>
    <property type="evidence" value="ECO:0007669"/>
    <property type="project" value="TreeGrafter"/>
</dbReference>
<dbReference type="PANTHER" id="PTHR48111:SF69">
    <property type="entry name" value="RESPONSE REGULATOR RECEIVER"/>
    <property type="match status" value="1"/>
</dbReference>
<dbReference type="GO" id="GO:0032993">
    <property type="term" value="C:protein-DNA complex"/>
    <property type="evidence" value="ECO:0007669"/>
    <property type="project" value="TreeGrafter"/>
</dbReference>
<gene>
    <name evidence="6" type="ORF">C0029_14990</name>
</gene>
<accession>A0AAP8SMY1</accession>
<dbReference type="SMART" id="SM00850">
    <property type="entry name" value="LytTR"/>
    <property type="match status" value="1"/>
</dbReference>
<dbReference type="InterPro" id="IPR001789">
    <property type="entry name" value="Sig_transdc_resp-reg_receiver"/>
</dbReference>
<dbReference type="PROSITE" id="PS50930">
    <property type="entry name" value="HTH_LYTTR"/>
    <property type="match status" value="1"/>
</dbReference>
<feature type="modified residue" description="4-aspartylphosphate" evidence="3">
    <location>
        <position position="53"/>
    </location>
</feature>
<keyword evidence="1" id="KW-0902">Two-component regulatory system</keyword>
<dbReference type="InterPro" id="IPR007492">
    <property type="entry name" value="LytTR_DNA-bd_dom"/>
</dbReference>
<dbReference type="Pfam" id="PF00072">
    <property type="entry name" value="Response_reg"/>
    <property type="match status" value="1"/>
</dbReference>
<dbReference type="InterPro" id="IPR011006">
    <property type="entry name" value="CheY-like_superfamily"/>
</dbReference>
<feature type="domain" description="HTH LytTR-type" evidence="5">
    <location>
        <begin position="137"/>
        <end position="241"/>
    </location>
</feature>
<comment type="caution">
    <text evidence="6">The sequence shown here is derived from an EMBL/GenBank/DDBJ whole genome shotgun (WGS) entry which is preliminary data.</text>
</comment>
<dbReference type="GO" id="GO:0005829">
    <property type="term" value="C:cytosol"/>
    <property type="evidence" value="ECO:0007669"/>
    <property type="project" value="TreeGrafter"/>
</dbReference>
<organism evidence="6 7">
    <name type="scientific">Halioglobus japonicus</name>
    <dbReference type="NCBI Taxonomy" id="930805"/>
    <lineage>
        <taxon>Bacteria</taxon>
        <taxon>Pseudomonadati</taxon>
        <taxon>Pseudomonadota</taxon>
        <taxon>Gammaproteobacteria</taxon>
        <taxon>Cellvibrionales</taxon>
        <taxon>Halieaceae</taxon>
        <taxon>Halioglobus</taxon>
    </lineage>
</organism>
<evidence type="ECO:0000313" key="7">
    <source>
        <dbReference type="Proteomes" id="UP000235162"/>
    </source>
</evidence>
<dbReference type="Pfam" id="PF04397">
    <property type="entry name" value="LytTR"/>
    <property type="match status" value="1"/>
</dbReference>
<feature type="domain" description="Response regulatory" evidence="4">
    <location>
        <begin position="2"/>
        <end position="116"/>
    </location>
</feature>
<dbReference type="PROSITE" id="PS50110">
    <property type="entry name" value="RESPONSE_REGULATORY"/>
    <property type="match status" value="1"/>
</dbReference>
<keyword evidence="3" id="KW-0597">Phosphoprotein</keyword>
<dbReference type="RefSeq" id="WP_084198589.1">
    <property type="nucleotide sequence ID" value="NZ_BMYL01000003.1"/>
</dbReference>
<dbReference type="Gene3D" id="2.40.50.1020">
    <property type="entry name" value="LytTr DNA-binding domain"/>
    <property type="match status" value="1"/>
</dbReference>
<evidence type="ECO:0000259" key="5">
    <source>
        <dbReference type="PROSITE" id="PS50930"/>
    </source>
</evidence>
<dbReference type="GO" id="GO:0006355">
    <property type="term" value="P:regulation of DNA-templated transcription"/>
    <property type="evidence" value="ECO:0007669"/>
    <property type="project" value="TreeGrafter"/>
</dbReference>
<dbReference type="Gene3D" id="3.40.50.2300">
    <property type="match status" value="1"/>
</dbReference>
<dbReference type="InterPro" id="IPR039420">
    <property type="entry name" value="WalR-like"/>
</dbReference>
<reference evidence="6 7" key="1">
    <citation type="submission" date="2018-01" db="EMBL/GenBank/DDBJ databases">
        <title>The draft genome sequence of Halioglobus japonicus S1-36.</title>
        <authorList>
            <person name="Du Z.-J."/>
            <person name="Shi M.-J."/>
        </authorList>
    </citation>
    <scope>NUCLEOTIDE SEQUENCE [LARGE SCALE GENOMIC DNA]</scope>
    <source>
        <strain evidence="6 7">S1-36</strain>
    </source>
</reference>
<protein>
    <submittedName>
        <fullName evidence="6">DNA-binding response regulator</fullName>
    </submittedName>
</protein>
<sequence length="243" mass="26867">MKILVVDDEPLARERLLRLVARLRPDADCLEASDGEAALQLARQHLPELILLDIRMPGLGGIEVAAALAELEAPPAIVFCTAYDEYALQAFQQQAVAYLLKPVREADLEKALLTAGKVNRLQLAELNSLGSGDIELISSQTHRGVATLPLKDIRCFVAEHKYVTAHTPASQLVLQQSLRDLEESYGDRFLRVHRNTLVATAHIQRLEKSDEGSWCVVLGGMDDKPIISRRHLSEVKARVANPE</sequence>
<dbReference type="EMBL" id="PKUR01000003">
    <property type="protein sequence ID" value="PLW85891.1"/>
    <property type="molecule type" value="Genomic_DNA"/>
</dbReference>
<keyword evidence="7" id="KW-1185">Reference proteome</keyword>
<dbReference type="GO" id="GO:0000156">
    <property type="term" value="F:phosphorelay response regulator activity"/>
    <property type="evidence" value="ECO:0007669"/>
    <property type="project" value="TreeGrafter"/>
</dbReference>
<dbReference type="SUPFAM" id="SSF52172">
    <property type="entry name" value="CheY-like"/>
    <property type="match status" value="1"/>
</dbReference>
<dbReference type="AlphaFoldDB" id="A0AAP8SMY1"/>
<keyword evidence="2 6" id="KW-0238">DNA-binding</keyword>